<protein>
    <submittedName>
        <fullName evidence="2">Uncharacterized protein</fullName>
    </submittedName>
</protein>
<feature type="region of interest" description="Disordered" evidence="1">
    <location>
        <begin position="486"/>
        <end position="542"/>
    </location>
</feature>
<sequence length="542" mass="60601">MITLGSPCKRHEFLVRVGVTRIAKQEVLPRVGMTRIDKQGIMARVERTRIVMHGRLPRGKSALDWELAIVLVGLGVWLDIDSDRAGILRLKRLRLRSKTNGLHLISIWLSFLRGLHLKPIQAPPENVGRYEVDAAGCKTVFLSEYMSQGISLVKKEILELGSIRVDEQPLIFPSLITAFCKEAGVDFKGNPFEDGQGPVDMVTWNNQLRERDPYGVRVRTGKKIVQGASSNRHAVEVPKQMGFDQDYMDYNQMPSPLHESFEGVPWKTLLVGIRNLRTIVLENRNQIAKGKAETIGQFVDVWDNNTNMRKEFCLPRYSNKKKRHAPSSSPTGGPIIDPNVESSGRKAGVDMNDPTLATAFYLPQGMMDAATWKDLQKKPKKVPVQAGGSRKKKRKAAADDDDRGYSGTPLEGDMDAAVDDEVEIPRDNRCQTPMERILAAIKESQAANQAEIQRVENSIHKKLDQMDDDWGFDMTELRRELGLSVYSRRRRGPTASTPSAAPHGGPVIDEGGAKRRAMELSRKEAEDRAAAAERDPRGKRVA</sequence>
<dbReference type="Proteomes" id="UP001168877">
    <property type="component" value="Unassembled WGS sequence"/>
</dbReference>
<name>A0AA39RJG4_ACESA</name>
<gene>
    <name evidence="2" type="ORF">LWI29_033404</name>
</gene>
<dbReference type="AlphaFoldDB" id="A0AA39RJG4"/>
<dbReference type="EMBL" id="JAUESC010000387">
    <property type="protein sequence ID" value="KAK0575058.1"/>
    <property type="molecule type" value="Genomic_DNA"/>
</dbReference>
<feature type="region of interest" description="Disordered" evidence="1">
    <location>
        <begin position="315"/>
        <end position="347"/>
    </location>
</feature>
<organism evidence="2 3">
    <name type="scientific">Acer saccharum</name>
    <name type="common">Sugar maple</name>
    <dbReference type="NCBI Taxonomy" id="4024"/>
    <lineage>
        <taxon>Eukaryota</taxon>
        <taxon>Viridiplantae</taxon>
        <taxon>Streptophyta</taxon>
        <taxon>Embryophyta</taxon>
        <taxon>Tracheophyta</taxon>
        <taxon>Spermatophyta</taxon>
        <taxon>Magnoliopsida</taxon>
        <taxon>eudicotyledons</taxon>
        <taxon>Gunneridae</taxon>
        <taxon>Pentapetalae</taxon>
        <taxon>rosids</taxon>
        <taxon>malvids</taxon>
        <taxon>Sapindales</taxon>
        <taxon>Sapindaceae</taxon>
        <taxon>Hippocastanoideae</taxon>
        <taxon>Acereae</taxon>
        <taxon>Acer</taxon>
    </lineage>
</organism>
<reference evidence="2" key="1">
    <citation type="journal article" date="2022" name="Plant J.">
        <title>Strategies of tolerance reflected in two North American maple genomes.</title>
        <authorList>
            <person name="McEvoy S.L."/>
            <person name="Sezen U.U."/>
            <person name="Trouern-Trend A."/>
            <person name="McMahon S.M."/>
            <person name="Schaberg P.G."/>
            <person name="Yang J."/>
            <person name="Wegrzyn J.L."/>
            <person name="Swenson N.G."/>
        </authorList>
    </citation>
    <scope>NUCLEOTIDE SEQUENCE</scope>
    <source>
        <strain evidence="2">NS2018</strain>
    </source>
</reference>
<accession>A0AA39RJG4</accession>
<evidence type="ECO:0000256" key="1">
    <source>
        <dbReference type="SAM" id="MobiDB-lite"/>
    </source>
</evidence>
<evidence type="ECO:0000313" key="3">
    <source>
        <dbReference type="Proteomes" id="UP001168877"/>
    </source>
</evidence>
<feature type="region of interest" description="Disordered" evidence="1">
    <location>
        <begin position="373"/>
        <end position="417"/>
    </location>
</feature>
<feature type="compositionally biased region" description="Basic and acidic residues" evidence="1">
    <location>
        <begin position="511"/>
        <end position="542"/>
    </location>
</feature>
<comment type="caution">
    <text evidence="2">The sequence shown here is derived from an EMBL/GenBank/DDBJ whole genome shotgun (WGS) entry which is preliminary data.</text>
</comment>
<evidence type="ECO:0000313" key="2">
    <source>
        <dbReference type="EMBL" id="KAK0575058.1"/>
    </source>
</evidence>
<reference evidence="2" key="2">
    <citation type="submission" date="2023-06" db="EMBL/GenBank/DDBJ databases">
        <authorList>
            <person name="Swenson N.G."/>
            <person name="Wegrzyn J.L."/>
            <person name="Mcevoy S.L."/>
        </authorList>
    </citation>
    <scope>NUCLEOTIDE SEQUENCE</scope>
    <source>
        <strain evidence="2">NS2018</strain>
        <tissue evidence="2">Leaf</tissue>
    </source>
</reference>
<keyword evidence="3" id="KW-1185">Reference proteome</keyword>
<proteinExistence type="predicted"/>